<reference evidence="3 4" key="1">
    <citation type="submission" date="2019-02" db="EMBL/GenBank/DDBJ databases">
        <title>Deep-cultivation of Planctomycetes and their phenomic and genomic characterization uncovers novel biology.</title>
        <authorList>
            <person name="Wiegand S."/>
            <person name="Jogler M."/>
            <person name="Boedeker C."/>
            <person name="Pinto D."/>
            <person name="Vollmers J."/>
            <person name="Rivas-Marin E."/>
            <person name="Kohn T."/>
            <person name="Peeters S.H."/>
            <person name="Heuer A."/>
            <person name="Rast P."/>
            <person name="Oberbeckmann S."/>
            <person name="Bunk B."/>
            <person name="Jeske O."/>
            <person name="Meyerdierks A."/>
            <person name="Storesund J.E."/>
            <person name="Kallscheuer N."/>
            <person name="Luecker S."/>
            <person name="Lage O.M."/>
            <person name="Pohl T."/>
            <person name="Merkel B.J."/>
            <person name="Hornburger P."/>
            <person name="Mueller R.-W."/>
            <person name="Bruemmer F."/>
            <person name="Labrenz M."/>
            <person name="Spormann A.M."/>
            <person name="Op Den Camp H."/>
            <person name="Overmann J."/>
            <person name="Amann R."/>
            <person name="Jetten M.S.M."/>
            <person name="Mascher T."/>
            <person name="Medema M.H."/>
            <person name="Devos D.P."/>
            <person name="Kaster A.-K."/>
            <person name="Ovreas L."/>
            <person name="Rohde M."/>
            <person name="Galperin M.Y."/>
            <person name="Jogler C."/>
        </authorList>
    </citation>
    <scope>NUCLEOTIDE SEQUENCE [LARGE SCALE GENOMIC DNA]</scope>
    <source>
        <strain evidence="3 4">Poly51</strain>
    </source>
</reference>
<evidence type="ECO:0000313" key="4">
    <source>
        <dbReference type="Proteomes" id="UP000318288"/>
    </source>
</evidence>
<dbReference type="OrthoDB" id="219245at2"/>
<proteinExistence type="predicted"/>
<feature type="compositionally biased region" description="Polar residues" evidence="1">
    <location>
        <begin position="1100"/>
        <end position="1111"/>
    </location>
</feature>
<dbReference type="RefSeq" id="WP_146461436.1">
    <property type="nucleotide sequence ID" value="NZ_SJPW01000007.1"/>
</dbReference>
<protein>
    <submittedName>
        <fullName evidence="3">Uncharacterized protein</fullName>
    </submittedName>
</protein>
<comment type="caution">
    <text evidence="3">The sequence shown here is derived from an EMBL/GenBank/DDBJ whole genome shotgun (WGS) entry which is preliminary data.</text>
</comment>
<evidence type="ECO:0000256" key="2">
    <source>
        <dbReference type="SAM" id="Phobius"/>
    </source>
</evidence>
<feature type="compositionally biased region" description="Low complexity" evidence="1">
    <location>
        <begin position="1112"/>
        <end position="1125"/>
    </location>
</feature>
<dbReference type="Proteomes" id="UP000318288">
    <property type="component" value="Unassembled WGS sequence"/>
</dbReference>
<feature type="region of interest" description="Disordered" evidence="1">
    <location>
        <begin position="322"/>
        <end position="358"/>
    </location>
</feature>
<evidence type="ECO:0000256" key="1">
    <source>
        <dbReference type="SAM" id="MobiDB-lite"/>
    </source>
</evidence>
<keyword evidence="4" id="KW-1185">Reference proteome</keyword>
<dbReference type="AlphaFoldDB" id="A0A5C6EFI9"/>
<gene>
    <name evidence="3" type="ORF">Poly51_53480</name>
</gene>
<keyword evidence="2" id="KW-1133">Transmembrane helix</keyword>
<sequence precursor="true">MPSTVPRRFPFGRYRFDRVSFCAVWVTLGWFIAMFSLGGWASALAQPPGTLPPDKVFEGQDEDFPIRAFMFLSEAESRVMMPGVTWEEYVRRLDLDTAADGQQQPYSFQSLNVTGTTDDGRAELEVVLRMSIESTEDRWIQIPLRMGNFHRLAPPDVSGVDEFSLSLEPDSPNHVLSVKTSSAGDVVLKMRVSARVQSNSMRMIEFRLPDVPSQVRLTVDASKIDGEVVGRGDETLTRRNVPGNKTQFSVESGGGNFSFRWGTLARSTNDVPLLEVESRVDVRWDSPQDQPIASVRLTVRNAKGSIDGFQLRFPKGSVVLDTPRLGTGGQTIELGAPADEPSDPAQKSAADSGQAGGEVRSVIIPDEERQQRIDLNFDLQLAADNTSSQSPLNFRAIDVVGALRHRGEITLQTGGDYRLRWRTRPWVRSEPSESPEKGLSGRFYRFRFDRGSFELPLWLSAKERQTRVTTTSELQIRDEVASIVMEVQASGQATDGRLQIDEADWKISSIENVETGEPIESFKSDIYRIIDFNLSSDVGTTSFRIRAQRPIEEIADEIRLAIPRVVSTEENVLVQNATLNLIGSGRTLLVVDLENSKGLTRTGSSTNEIMGVSSSSTFRMLSPDVGAVLVGNLVEQPPRITLSSDATIELDGDQLRSTVDWIVTSPLDLEGRLPIRIAKPVFSPTPKNGDPSTDVNNETFGALGLTSNGLDRFDGASTVASEPWVVTVDGVPATLRSLDDDRFELISERLASGTMAIRWRHAQTRLSSATTRATESVSLPRPNFADVTVRGAIRVNLRGNQQYDLTSTDTLPVSTLDLDTLPREPLRLRLQSRLVTADDITVRQAMLRTVVGRLTRQEQVVARVQGGDVFQVDLPPDTPDVSVEALIDDVRIPVQRQSDSLIVPLPGNRNSHVVDLRVWIAMPTSPSFARIQPMLKLPIGIGRVYWQIIAPIDGHIVWASPTVGRSMSWRFDGWRLDRVSTHTDSALSAMMGSSPESYESLPPGNRYLYVGSDTPSFNVVIVSRTILWICVGSFVLLLAVLLTHVPKSRHPLTALAIAVLFAGLLAVAPDAAVLAGQLGMIALVLVIVMIAIRTLISPSGSSRVFTSQSSGPVASPVAAKKPSSSTRTVQLVEPEPPSVASTRTIAKSPEVLP</sequence>
<organism evidence="3 4">
    <name type="scientific">Rubripirellula tenax</name>
    <dbReference type="NCBI Taxonomy" id="2528015"/>
    <lineage>
        <taxon>Bacteria</taxon>
        <taxon>Pseudomonadati</taxon>
        <taxon>Planctomycetota</taxon>
        <taxon>Planctomycetia</taxon>
        <taxon>Pirellulales</taxon>
        <taxon>Pirellulaceae</taxon>
        <taxon>Rubripirellula</taxon>
    </lineage>
</organism>
<keyword evidence="2" id="KW-0812">Transmembrane</keyword>
<feature type="region of interest" description="Disordered" evidence="1">
    <location>
        <begin position="1100"/>
        <end position="1153"/>
    </location>
</feature>
<evidence type="ECO:0000313" key="3">
    <source>
        <dbReference type="EMBL" id="TWU47548.1"/>
    </source>
</evidence>
<feature type="transmembrane region" description="Helical" evidence="2">
    <location>
        <begin position="1026"/>
        <end position="1045"/>
    </location>
</feature>
<name>A0A5C6EFI9_9BACT</name>
<feature type="transmembrane region" description="Helical" evidence="2">
    <location>
        <begin position="1052"/>
        <end position="1068"/>
    </location>
</feature>
<keyword evidence="2" id="KW-0472">Membrane</keyword>
<feature type="transmembrane region" description="Helical" evidence="2">
    <location>
        <begin position="1074"/>
        <end position="1096"/>
    </location>
</feature>
<accession>A0A5C6EFI9</accession>
<dbReference type="EMBL" id="SJPW01000007">
    <property type="protein sequence ID" value="TWU47548.1"/>
    <property type="molecule type" value="Genomic_DNA"/>
</dbReference>